<dbReference type="InterPro" id="IPR012337">
    <property type="entry name" value="RNaseH-like_sf"/>
</dbReference>
<organism evidence="10 11">
    <name type="scientific">Rotaria sordida</name>
    <dbReference type="NCBI Taxonomy" id="392033"/>
    <lineage>
        <taxon>Eukaryota</taxon>
        <taxon>Metazoa</taxon>
        <taxon>Spiralia</taxon>
        <taxon>Gnathifera</taxon>
        <taxon>Rotifera</taxon>
        <taxon>Eurotatoria</taxon>
        <taxon>Bdelloidea</taxon>
        <taxon>Philodinida</taxon>
        <taxon>Philodinidae</taxon>
        <taxon>Rotaria</taxon>
    </lineage>
</organism>
<evidence type="ECO:0000259" key="9">
    <source>
        <dbReference type="Pfam" id="PF02892"/>
    </source>
</evidence>
<evidence type="ECO:0000256" key="6">
    <source>
        <dbReference type="ARBA" id="ARBA00023163"/>
    </source>
</evidence>
<feature type="domain" description="BED-type" evidence="9">
    <location>
        <begin position="62"/>
        <end position="93"/>
    </location>
</feature>
<dbReference type="SUPFAM" id="SSF53098">
    <property type="entry name" value="Ribonuclease H-like"/>
    <property type="match status" value="1"/>
</dbReference>
<dbReference type="InterPro" id="IPR052035">
    <property type="entry name" value="ZnF_BED_domain_contain"/>
</dbReference>
<evidence type="ECO:0000256" key="3">
    <source>
        <dbReference type="ARBA" id="ARBA00022771"/>
    </source>
</evidence>
<feature type="region of interest" description="Disordered" evidence="8">
    <location>
        <begin position="1"/>
        <end position="29"/>
    </location>
</feature>
<dbReference type="GO" id="GO:0005634">
    <property type="term" value="C:nucleus"/>
    <property type="evidence" value="ECO:0007669"/>
    <property type="project" value="UniProtKB-SubCell"/>
</dbReference>
<keyword evidence="4" id="KW-0862">Zinc</keyword>
<keyword evidence="5" id="KW-0805">Transcription regulation</keyword>
<keyword evidence="2" id="KW-0479">Metal-binding</keyword>
<protein>
    <recommendedName>
        <fullName evidence="9">BED-type domain-containing protein</fullName>
    </recommendedName>
</protein>
<dbReference type="GO" id="GO:0008270">
    <property type="term" value="F:zinc ion binding"/>
    <property type="evidence" value="ECO:0007669"/>
    <property type="project" value="UniProtKB-KW"/>
</dbReference>
<reference evidence="10" key="1">
    <citation type="submission" date="2021-02" db="EMBL/GenBank/DDBJ databases">
        <authorList>
            <person name="Nowell W R."/>
        </authorList>
    </citation>
    <scope>NUCLEOTIDE SEQUENCE</scope>
</reference>
<keyword evidence="3" id="KW-0863">Zinc-finger</keyword>
<dbReference type="Proteomes" id="UP000663889">
    <property type="component" value="Unassembled WGS sequence"/>
</dbReference>
<dbReference type="GO" id="GO:0003677">
    <property type="term" value="F:DNA binding"/>
    <property type="evidence" value="ECO:0007669"/>
    <property type="project" value="InterPro"/>
</dbReference>
<keyword evidence="7" id="KW-0539">Nucleus</keyword>
<evidence type="ECO:0000256" key="2">
    <source>
        <dbReference type="ARBA" id="ARBA00022723"/>
    </source>
</evidence>
<evidence type="ECO:0000256" key="7">
    <source>
        <dbReference type="ARBA" id="ARBA00023242"/>
    </source>
</evidence>
<evidence type="ECO:0000313" key="11">
    <source>
        <dbReference type="Proteomes" id="UP000663889"/>
    </source>
</evidence>
<comment type="subcellular location">
    <subcellularLocation>
        <location evidence="1">Nucleus</location>
    </subcellularLocation>
</comment>
<evidence type="ECO:0000256" key="4">
    <source>
        <dbReference type="ARBA" id="ARBA00022833"/>
    </source>
</evidence>
<keyword evidence="6" id="KW-0804">Transcription</keyword>
<dbReference type="AlphaFoldDB" id="A0A815IQM0"/>
<proteinExistence type="predicted"/>
<evidence type="ECO:0000313" key="10">
    <source>
        <dbReference type="EMBL" id="CAF1371837.1"/>
    </source>
</evidence>
<evidence type="ECO:0000256" key="8">
    <source>
        <dbReference type="SAM" id="MobiDB-lite"/>
    </source>
</evidence>
<name>A0A815IQM0_9BILA</name>
<feature type="compositionally biased region" description="Polar residues" evidence="8">
    <location>
        <begin position="1"/>
        <end position="26"/>
    </location>
</feature>
<dbReference type="PANTHER" id="PTHR46481:SF10">
    <property type="entry name" value="ZINC FINGER BED DOMAIN-CONTAINING PROTEIN 39"/>
    <property type="match status" value="1"/>
</dbReference>
<accession>A0A815IQM0</accession>
<dbReference type="EMBL" id="CAJNOU010003116">
    <property type="protein sequence ID" value="CAF1371837.1"/>
    <property type="molecule type" value="Genomic_DNA"/>
</dbReference>
<dbReference type="Pfam" id="PF02892">
    <property type="entry name" value="zf-BED"/>
    <property type="match status" value="1"/>
</dbReference>
<dbReference type="PANTHER" id="PTHR46481">
    <property type="entry name" value="ZINC FINGER BED DOMAIN-CONTAINING PROTEIN 4"/>
    <property type="match status" value="1"/>
</dbReference>
<sequence>MQMDSSSDVTTIDLTLPTSDAQTSSSNDDKMSYTVKTKIGRHGLEQYYEDFKEYITGDLKGKTSATCILCKEIVWHVKNSTSNYCRHLQRKHKTEYDLWSKNASDKEKNLNKMKQISLEDSISSPSHTSNYGPTHPRQVELTRMVLNDFIIGLDLPLSITEKPAFIQAMKTVDPKFRVSSRRSITSDYLPKLHEQIVNKLKNACSSADFLSLTFDGWTDRRMRAFYAVTMHYIDQAGQLKVHLLAFNPLSGSHTGENLFMEYDRVATAFSIANKVVRFITDNSSNNLSAFGELIIPGFESYFITENDTEGSDDDDLHEINLNVSEGHCPNDDEEQKKGELLLSMKDLAVLREFISIFTLFVEATTRTQAEKCVPISLVAPSILGIYYDLENELKLCKYTSSLCNVLLKSLKERFGGLLLNLEIPVDDHLKHRSTFHLFSDDIFLISSFLDGQFRLRWILQSALSQDTKNRLCDKIKRMAAQAAFQIHDSAPNVQGAVVAEPETTSTAIDNSQFVGKDSFDNSVTPKRKSLFAYCETSQVLLKKRRINIMDEIRGGTLPLLY</sequence>
<gene>
    <name evidence="10" type="ORF">SEV965_LOCUS29935</name>
</gene>
<dbReference type="InterPro" id="IPR003656">
    <property type="entry name" value="Znf_BED"/>
</dbReference>
<comment type="caution">
    <text evidence="10">The sequence shown here is derived from an EMBL/GenBank/DDBJ whole genome shotgun (WGS) entry which is preliminary data.</text>
</comment>
<evidence type="ECO:0000256" key="5">
    <source>
        <dbReference type="ARBA" id="ARBA00023015"/>
    </source>
</evidence>
<evidence type="ECO:0000256" key="1">
    <source>
        <dbReference type="ARBA" id="ARBA00004123"/>
    </source>
</evidence>